<feature type="region of interest" description="Disordered" evidence="1">
    <location>
        <begin position="1"/>
        <end position="67"/>
    </location>
</feature>
<dbReference type="RefSeq" id="XP_056495624.1">
    <property type="nucleotide sequence ID" value="XM_056648493.1"/>
</dbReference>
<gene>
    <name evidence="2" type="ORF">N7469_009588</name>
</gene>
<dbReference type="Proteomes" id="UP001147733">
    <property type="component" value="Unassembled WGS sequence"/>
</dbReference>
<evidence type="ECO:0000256" key="1">
    <source>
        <dbReference type="SAM" id="MobiDB-lite"/>
    </source>
</evidence>
<dbReference type="AlphaFoldDB" id="A0A9W9TFF0"/>
<keyword evidence="3" id="KW-1185">Reference proteome</keyword>
<reference evidence="2" key="2">
    <citation type="journal article" date="2023" name="IMA Fungus">
        <title>Comparative genomic study of the Penicillium genus elucidates a diverse pangenome and 15 lateral gene transfer events.</title>
        <authorList>
            <person name="Petersen C."/>
            <person name="Sorensen T."/>
            <person name="Nielsen M.R."/>
            <person name="Sondergaard T.E."/>
            <person name="Sorensen J.L."/>
            <person name="Fitzpatrick D.A."/>
            <person name="Frisvad J.C."/>
            <person name="Nielsen K.L."/>
        </authorList>
    </citation>
    <scope>NUCLEOTIDE SEQUENCE</scope>
    <source>
        <strain evidence="2">IBT 23319</strain>
    </source>
</reference>
<sequence length="67" mass="7996">MGKLSNRTNQAEARQQKKESQDPSARKKKKENEDGMIIQEKKKEEMGQFHPKEPVRRVPEWRSFLSR</sequence>
<dbReference type="GeneID" id="81387660"/>
<proteinExistence type="predicted"/>
<protein>
    <submittedName>
        <fullName evidence="2">Uncharacterized protein</fullName>
    </submittedName>
</protein>
<feature type="compositionally biased region" description="Polar residues" evidence="1">
    <location>
        <begin position="1"/>
        <end position="13"/>
    </location>
</feature>
<dbReference type="EMBL" id="JAPQKT010000009">
    <property type="protein sequence ID" value="KAJ5220701.1"/>
    <property type="molecule type" value="Genomic_DNA"/>
</dbReference>
<name>A0A9W9TFF0_PENCI</name>
<evidence type="ECO:0000313" key="2">
    <source>
        <dbReference type="EMBL" id="KAJ5220701.1"/>
    </source>
</evidence>
<feature type="compositionally biased region" description="Basic and acidic residues" evidence="1">
    <location>
        <begin position="14"/>
        <end position="60"/>
    </location>
</feature>
<organism evidence="2 3">
    <name type="scientific">Penicillium citrinum</name>
    <dbReference type="NCBI Taxonomy" id="5077"/>
    <lineage>
        <taxon>Eukaryota</taxon>
        <taxon>Fungi</taxon>
        <taxon>Dikarya</taxon>
        <taxon>Ascomycota</taxon>
        <taxon>Pezizomycotina</taxon>
        <taxon>Eurotiomycetes</taxon>
        <taxon>Eurotiomycetidae</taxon>
        <taxon>Eurotiales</taxon>
        <taxon>Aspergillaceae</taxon>
        <taxon>Penicillium</taxon>
    </lineage>
</organism>
<reference evidence="2" key="1">
    <citation type="submission" date="2022-11" db="EMBL/GenBank/DDBJ databases">
        <authorList>
            <person name="Petersen C."/>
        </authorList>
    </citation>
    <scope>NUCLEOTIDE SEQUENCE</scope>
    <source>
        <strain evidence="2">IBT 23319</strain>
    </source>
</reference>
<accession>A0A9W9TFF0</accession>
<comment type="caution">
    <text evidence="2">The sequence shown here is derived from an EMBL/GenBank/DDBJ whole genome shotgun (WGS) entry which is preliminary data.</text>
</comment>
<evidence type="ECO:0000313" key="3">
    <source>
        <dbReference type="Proteomes" id="UP001147733"/>
    </source>
</evidence>